<evidence type="ECO:0000313" key="2">
    <source>
        <dbReference type="EMBL" id="KPE52635.1"/>
    </source>
</evidence>
<dbReference type="PROSITE" id="PS51257">
    <property type="entry name" value="PROKAR_LIPOPROTEIN"/>
    <property type="match status" value="1"/>
</dbReference>
<reference evidence="3" key="2">
    <citation type="submission" date="2015-09" db="EMBL/GenBank/DDBJ databases">
        <title>Draft genome sequence of a multidrug-resistant Chryseobacterium indologenes isolate from Malaysia.</title>
        <authorList>
            <person name="Yu C.Y."/>
            <person name="Ang G.Y."/>
            <person name="Chan K.-G."/>
        </authorList>
    </citation>
    <scope>NUCLEOTIDE SEQUENCE [LARGE SCALE GENOMIC DNA]</scope>
    <source>
        <strain evidence="3">CI_885</strain>
    </source>
</reference>
<keyword evidence="1" id="KW-1133">Transmembrane helix</keyword>
<feature type="transmembrane region" description="Helical" evidence="1">
    <location>
        <begin position="33"/>
        <end position="56"/>
    </location>
</feature>
<organism evidence="2 3">
    <name type="scientific">Chryseobacterium indologenes</name>
    <name type="common">Flavobacterium indologenes</name>
    <dbReference type="NCBI Taxonomy" id="253"/>
    <lineage>
        <taxon>Bacteria</taxon>
        <taxon>Pseudomonadati</taxon>
        <taxon>Bacteroidota</taxon>
        <taxon>Flavobacteriia</taxon>
        <taxon>Flavobacteriales</taxon>
        <taxon>Weeksellaceae</taxon>
        <taxon>Chryseobacterium group</taxon>
        <taxon>Chryseobacterium</taxon>
    </lineage>
</organism>
<dbReference type="EMBL" id="LJOD01000001">
    <property type="protein sequence ID" value="KPE52635.1"/>
    <property type="molecule type" value="Genomic_DNA"/>
</dbReference>
<dbReference type="OrthoDB" id="1271591at2"/>
<dbReference type="RefSeq" id="WP_082376991.1">
    <property type="nucleotide sequence ID" value="NZ_LJOD01000001.1"/>
</dbReference>
<evidence type="ECO:0000256" key="1">
    <source>
        <dbReference type="SAM" id="Phobius"/>
    </source>
</evidence>
<comment type="caution">
    <text evidence="2">The sequence shown here is derived from an EMBL/GenBank/DDBJ whole genome shotgun (WGS) entry which is preliminary data.</text>
</comment>
<evidence type="ECO:0000313" key="3">
    <source>
        <dbReference type="Proteomes" id="UP000037953"/>
    </source>
</evidence>
<dbReference type="Proteomes" id="UP000037953">
    <property type="component" value="Unassembled WGS sequence"/>
</dbReference>
<gene>
    <name evidence="2" type="ORF">AOB46_01065</name>
</gene>
<accession>A0A0N0ZYJ7</accession>
<name>A0A0N0ZYJ7_CHRID</name>
<protein>
    <recommendedName>
        <fullName evidence="4">Lipoprotein</fullName>
    </recommendedName>
</protein>
<sequence>MTKKLLFGCLLMTALFFFSCDRPAPSPMNRSEASIETVSMITFLAMGIAIFIAYSYKKR</sequence>
<keyword evidence="1" id="KW-0472">Membrane</keyword>
<evidence type="ECO:0008006" key="4">
    <source>
        <dbReference type="Google" id="ProtNLM"/>
    </source>
</evidence>
<reference evidence="2 3" key="1">
    <citation type="journal article" date="2015" name="Genom Data">
        <title>Draft genome sequence of a multidrug-resistant Chryseobacterium indologenes isolate from Malaysia.</title>
        <authorList>
            <person name="Yu C.Y."/>
            <person name="Ang G.Y."/>
            <person name="Cheng H.J."/>
            <person name="Cheong Y.M."/>
            <person name="Yin W.F."/>
            <person name="Chan K.G."/>
        </authorList>
    </citation>
    <scope>NUCLEOTIDE SEQUENCE [LARGE SCALE GENOMIC DNA]</scope>
    <source>
        <strain evidence="2 3">CI_885</strain>
    </source>
</reference>
<proteinExistence type="predicted"/>
<dbReference type="PATRIC" id="fig|253.9.peg.224"/>
<keyword evidence="1" id="KW-0812">Transmembrane</keyword>
<dbReference type="AlphaFoldDB" id="A0A0N0ZYJ7"/>